<sequence>MGHDPGDPHSPLIEGSTAVRKVYAVFAGLLLAAAVVQMYLAAVGAFDKPQDDSSFAAHSMNGMLVIPVLSLVATAAAAAARAPGRLIGLTVLPVGLVVVQALIVALGGAFEDAAGNTTPLSLAILGLHALNGMAVLGVCGTVFGRARRLASAGPEQVEEGAVDGPAVRAS</sequence>
<proteinExistence type="predicted"/>
<evidence type="ECO:0000313" key="2">
    <source>
        <dbReference type="EMBL" id="RGA03554.1"/>
    </source>
</evidence>
<dbReference type="Proteomes" id="UP000262538">
    <property type="component" value="Unassembled WGS sequence"/>
</dbReference>
<dbReference type="Pfam" id="PF19728">
    <property type="entry name" value="DUF6220"/>
    <property type="match status" value="1"/>
</dbReference>
<keyword evidence="3" id="KW-1185">Reference proteome</keyword>
<comment type="caution">
    <text evidence="2">The sequence shown here is derived from an EMBL/GenBank/DDBJ whole genome shotgun (WGS) entry which is preliminary data.</text>
</comment>
<reference evidence="2 3" key="1">
    <citation type="submission" date="2018-08" db="EMBL/GenBank/DDBJ databases">
        <title>Microbispora. triticiradicis sp. nov., a novel actinomycete isolated from the root of wheat (Triticum aestivum L.)).</title>
        <authorList>
            <person name="Han C."/>
        </authorList>
    </citation>
    <scope>NUCLEOTIDE SEQUENCE [LARGE SCALE GENOMIC DNA]</scope>
    <source>
        <strain evidence="2 3">NEAU-HRDPA2-9</strain>
    </source>
</reference>
<gene>
    <name evidence="2" type="ORF">DI270_018020</name>
</gene>
<protein>
    <submittedName>
        <fullName evidence="2">Uncharacterized protein</fullName>
    </submittedName>
</protein>
<accession>A0ABX9LKB0</accession>
<organism evidence="2 3">
    <name type="scientific">Microbispora triticiradicis</name>
    <dbReference type="NCBI Taxonomy" id="2200763"/>
    <lineage>
        <taxon>Bacteria</taxon>
        <taxon>Bacillati</taxon>
        <taxon>Actinomycetota</taxon>
        <taxon>Actinomycetes</taxon>
        <taxon>Streptosporangiales</taxon>
        <taxon>Streptosporangiaceae</taxon>
        <taxon>Microbispora</taxon>
    </lineage>
</organism>
<evidence type="ECO:0000256" key="1">
    <source>
        <dbReference type="SAM" id="Phobius"/>
    </source>
</evidence>
<feature type="transmembrane region" description="Helical" evidence="1">
    <location>
        <begin position="22"/>
        <end position="42"/>
    </location>
</feature>
<keyword evidence="1" id="KW-0812">Transmembrane</keyword>
<feature type="transmembrane region" description="Helical" evidence="1">
    <location>
        <begin position="122"/>
        <end position="143"/>
    </location>
</feature>
<feature type="transmembrane region" description="Helical" evidence="1">
    <location>
        <begin position="87"/>
        <end position="110"/>
    </location>
</feature>
<keyword evidence="1" id="KW-1133">Transmembrane helix</keyword>
<dbReference type="EMBL" id="QFZU02000076">
    <property type="protein sequence ID" value="RGA03554.1"/>
    <property type="molecule type" value="Genomic_DNA"/>
</dbReference>
<evidence type="ECO:0000313" key="3">
    <source>
        <dbReference type="Proteomes" id="UP000262538"/>
    </source>
</evidence>
<dbReference type="InterPro" id="IPR046192">
    <property type="entry name" value="DUF6220"/>
</dbReference>
<name>A0ABX9LKB0_9ACTN</name>
<feature type="transmembrane region" description="Helical" evidence="1">
    <location>
        <begin position="62"/>
        <end position="80"/>
    </location>
</feature>
<keyword evidence="1" id="KW-0472">Membrane</keyword>